<evidence type="ECO:0000313" key="3">
    <source>
        <dbReference type="Proteomes" id="UP000030149"/>
    </source>
</evidence>
<evidence type="ECO:0008006" key="4">
    <source>
        <dbReference type="Google" id="ProtNLM"/>
    </source>
</evidence>
<reference evidence="2 3" key="2">
    <citation type="journal article" date="2015" name="Stand. Genomic Sci.">
        <title>High quality draft genomic sequence of Flavobacterium enshiense DK69(T) and comparison among Flavobacterium genomes.</title>
        <authorList>
            <person name="Zeng Z."/>
            <person name="Chen C."/>
            <person name="Du H."/>
            <person name="Wang G."/>
            <person name="Li M."/>
        </authorList>
    </citation>
    <scope>NUCLEOTIDE SEQUENCE [LARGE SCALE GENOMIC DNA]</scope>
    <source>
        <strain evidence="2 3">DK69</strain>
    </source>
</reference>
<dbReference type="Proteomes" id="UP000030149">
    <property type="component" value="Unassembled WGS sequence"/>
</dbReference>
<dbReference type="EMBL" id="JRLZ01000004">
    <property type="protein sequence ID" value="KGO96442.1"/>
    <property type="molecule type" value="Genomic_DNA"/>
</dbReference>
<dbReference type="PATRIC" id="fig|1107311.5.peg.2382"/>
<protein>
    <recommendedName>
        <fullName evidence="4">DUF4249 domain-containing protein</fullName>
    </recommendedName>
</protein>
<evidence type="ECO:0000256" key="1">
    <source>
        <dbReference type="SAM" id="SignalP"/>
    </source>
</evidence>
<gene>
    <name evidence="2" type="ORF">Q767_05930</name>
</gene>
<dbReference type="eggNOG" id="ENOG502Z8B7">
    <property type="taxonomic scope" value="Bacteria"/>
</dbReference>
<proteinExistence type="predicted"/>
<feature type="signal peptide" evidence="1">
    <location>
        <begin position="1"/>
        <end position="25"/>
    </location>
</feature>
<organism evidence="2 3">
    <name type="scientific">Flavobacterium enshiense DK69</name>
    <dbReference type="NCBI Taxonomy" id="1107311"/>
    <lineage>
        <taxon>Bacteria</taxon>
        <taxon>Pseudomonadati</taxon>
        <taxon>Bacteroidota</taxon>
        <taxon>Flavobacteriia</taxon>
        <taxon>Flavobacteriales</taxon>
        <taxon>Flavobacteriaceae</taxon>
        <taxon>Flavobacterium</taxon>
    </lineage>
</organism>
<sequence>MKKKYMKFCKYLLLLAVVLSMINCTEPYQLETNTFEEAIVIEATITNELKKQQIKVSKTYRLEENGPTFEAGAEVYMEDDLGNQYEFTEGDKVYESTVEFQAVPERKYQLFVTTANGDEYVSTKETLTTPTEIESLSTTVVTKDGQTGVEIGVNSYDPSGTSKYYRYVYEETSRITAPKWNPFNTILLDQPRICAGTEFPGFETIGFEPRPADTRICYQTKNSNDILLTTTTAFNEDRVTNFPVRFIANTDYTIAERYSIQVTHYVQSFEAYTFYKTLKDMSGSGSLLSPNQPGFFNGNIKSATNPKEKVIGFFEVASASSKRIFFNFQDIFPNTPLPLYPYDCTEYSYDSMFFGINLHPTPEVPCGTGGPGGALRGEIRAGRKLLYLNRFPIFIMVIPPCGDCSRFASNVVPPFWQ</sequence>
<dbReference type="Pfam" id="PF14054">
    <property type="entry name" value="DUF4249"/>
    <property type="match status" value="1"/>
</dbReference>
<reference evidence="3" key="1">
    <citation type="submission" date="2013-09" db="EMBL/GenBank/DDBJ databases">
        <authorList>
            <person name="Zeng Z."/>
            <person name="Chen C."/>
        </authorList>
    </citation>
    <scope>NUCLEOTIDE SEQUENCE [LARGE SCALE GENOMIC DNA]</scope>
    <source>
        <strain evidence="3">DK69</strain>
    </source>
</reference>
<accession>A0A0A2MUV0</accession>
<evidence type="ECO:0000313" key="2">
    <source>
        <dbReference type="EMBL" id="KGO96442.1"/>
    </source>
</evidence>
<comment type="caution">
    <text evidence="2">The sequence shown here is derived from an EMBL/GenBank/DDBJ whole genome shotgun (WGS) entry which is preliminary data.</text>
</comment>
<name>A0A0A2MUV0_9FLAO</name>
<feature type="chain" id="PRO_5002003614" description="DUF4249 domain-containing protein" evidence="1">
    <location>
        <begin position="26"/>
        <end position="417"/>
    </location>
</feature>
<dbReference type="OrthoDB" id="1062680at2"/>
<dbReference type="InterPro" id="IPR025345">
    <property type="entry name" value="DUF4249"/>
</dbReference>
<keyword evidence="1" id="KW-0732">Signal</keyword>
<dbReference type="STRING" id="1107311.Q767_05930"/>
<dbReference type="AlphaFoldDB" id="A0A0A2MUV0"/>
<keyword evidence="3" id="KW-1185">Reference proteome</keyword>